<sequence length="75" mass="7579">MRVLAVGAIAGAFMQLVALLVTPGVEEAAPVGVEKPAPAPAPDGQIIVPDGRPVEMYIPAIGLVAGFEQGELQAC</sequence>
<dbReference type="Proteomes" id="UP001218071">
    <property type="component" value="Chromosome"/>
</dbReference>
<protein>
    <recommendedName>
        <fullName evidence="3">Secreted protein</fullName>
    </recommendedName>
</protein>
<evidence type="ECO:0000313" key="2">
    <source>
        <dbReference type="Proteomes" id="UP001218071"/>
    </source>
</evidence>
<accession>A0ABY7UPE3</accession>
<evidence type="ECO:0000313" key="1">
    <source>
        <dbReference type="EMBL" id="WCZ39660.1"/>
    </source>
</evidence>
<gene>
    <name evidence="1" type="ORF">CJEDD_10450</name>
</gene>
<organism evidence="1 2">
    <name type="scientific">Corynebacterium jeddahense</name>
    <dbReference type="NCBI Taxonomy" id="1414719"/>
    <lineage>
        <taxon>Bacteria</taxon>
        <taxon>Bacillati</taxon>
        <taxon>Actinomycetota</taxon>
        <taxon>Actinomycetes</taxon>
        <taxon>Mycobacteriales</taxon>
        <taxon>Corynebacteriaceae</taxon>
        <taxon>Corynebacterium</taxon>
    </lineage>
</organism>
<name>A0ABY7UPE3_9CORY</name>
<proteinExistence type="predicted"/>
<evidence type="ECO:0008006" key="3">
    <source>
        <dbReference type="Google" id="ProtNLM"/>
    </source>
</evidence>
<dbReference type="EMBL" id="CP063194">
    <property type="protein sequence ID" value="WCZ39660.1"/>
    <property type="molecule type" value="Genomic_DNA"/>
</dbReference>
<keyword evidence="2" id="KW-1185">Reference proteome</keyword>
<reference evidence="1 2" key="1">
    <citation type="submission" date="2020-10" db="EMBL/GenBank/DDBJ databases">
        <title>Complete genome sequence of Corynebacterium jeddahense DSM 45997, type strain of Corynebacterium jeddahense.</title>
        <authorList>
            <person name="Busche T."/>
            <person name="Kalinowski J."/>
            <person name="Ruckert C."/>
        </authorList>
    </citation>
    <scope>NUCLEOTIDE SEQUENCE [LARGE SCALE GENOMIC DNA]</scope>
    <source>
        <strain evidence="1 2">DSM 45997</strain>
    </source>
</reference>